<gene>
    <name evidence="3" type="ORF">NG895_10270</name>
</gene>
<dbReference type="PROSITE" id="PS00455">
    <property type="entry name" value="AMP_BINDING"/>
    <property type="match status" value="1"/>
</dbReference>
<name>A0A9X2JG26_9BACT</name>
<sequence length="514" mass="55206">MALVGPPLNQPVCVAEILKRGLSASPDAPALVSSSEVLTWRELDESSTRLAANLLEMGLTPGDRVASLMPNRAALVVFYLACLKAGLVATPLNYRYQAPEIDHALSVSEASVLLAHVERDADLAKSMLVPQLPLGTIAYDAESGRGPSYEQLLAKIPESPSLPEVAADAPAFIYFTSGSTGKPKGVTHTHQTFGWMLASAIESLEIQGDDVFLPGSSLSHIGASLMSLCGLAAGVRVDLARTFDGHEILPILQSAKPTILCMLPAALFTLVRDHDASHEHFQSLRVCFAGGDKVSAELEREFVEMAGIEIDEIYGMSEIGLATTNPRTGLNKVGSMGRLAPGYQAAVRDEQGEELPVGTPGRLWIKSAANTIGYWNRPDATAETIVDGWLDTGDVAHVDEDGYLWFEGRKKQIIVHDGSNICPQEVEASLEEHPAVVAAGAVGVHDIVHGENVRAYITLDSSVAKPTVTELIHFSRERIGYKSPEEIVVLEEMPLNATGKIDRTTLKRLAEEGH</sequence>
<dbReference type="Gene3D" id="3.30.300.30">
    <property type="match status" value="1"/>
</dbReference>
<dbReference type="InterPro" id="IPR000873">
    <property type="entry name" value="AMP-dep_synth/lig_dom"/>
</dbReference>
<dbReference type="PANTHER" id="PTHR43767">
    <property type="entry name" value="LONG-CHAIN-FATTY-ACID--COA LIGASE"/>
    <property type="match status" value="1"/>
</dbReference>
<dbReference type="InterPro" id="IPR050237">
    <property type="entry name" value="ATP-dep_AMP-bd_enzyme"/>
</dbReference>
<reference evidence="3" key="1">
    <citation type="submission" date="2022-06" db="EMBL/GenBank/DDBJ databases">
        <title>Aeoliella straminimaris, a novel planctomycete from sediments.</title>
        <authorList>
            <person name="Vitorino I.R."/>
            <person name="Lage O.M."/>
        </authorList>
    </citation>
    <scope>NUCLEOTIDE SEQUENCE</scope>
    <source>
        <strain evidence="3">ICT_H6.2</strain>
    </source>
</reference>
<accession>A0A9X2JG26</accession>
<proteinExistence type="predicted"/>
<evidence type="ECO:0000313" key="3">
    <source>
        <dbReference type="EMBL" id="MCO6044291.1"/>
    </source>
</evidence>
<dbReference type="EMBL" id="JAMXLR010000036">
    <property type="protein sequence ID" value="MCO6044291.1"/>
    <property type="molecule type" value="Genomic_DNA"/>
</dbReference>
<dbReference type="Pfam" id="PF00501">
    <property type="entry name" value="AMP-binding"/>
    <property type="match status" value="1"/>
</dbReference>
<dbReference type="AlphaFoldDB" id="A0A9X2JG26"/>
<keyword evidence="4" id="KW-1185">Reference proteome</keyword>
<evidence type="ECO:0000259" key="1">
    <source>
        <dbReference type="Pfam" id="PF00501"/>
    </source>
</evidence>
<feature type="domain" description="AMP-binding enzyme C-terminal" evidence="2">
    <location>
        <begin position="425"/>
        <end position="500"/>
    </location>
</feature>
<dbReference type="PANTHER" id="PTHR43767:SF1">
    <property type="entry name" value="NONRIBOSOMAL PEPTIDE SYNTHASE PES1 (EUROFUNG)-RELATED"/>
    <property type="match status" value="1"/>
</dbReference>
<dbReference type="InterPro" id="IPR042099">
    <property type="entry name" value="ANL_N_sf"/>
</dbReference>
<dbReference type="Proteomes" id="UP001155241">
    <property type="component" value="Unassembled WGS sequence"/>
</dbReference>
<dbReference type="GO" id="GO:0016878">
    <property type="term" value="F:acid-thiol ligase activity"/>
    <property type="evidence" value="ECO:0007669"/>
    <property type="project" value="UniProtKB-ARBA"/>
</dbReference>
<protein>
    <submittedName>
        <fullName evidence="3">Acyl--CoA ligase</fullName>
    </submittedName>
</protein>
<dbReference type="RefSeq" id="WP_252852394.1">
    <property type="nucleotide sequence ID" value="NZ_JAMXLR010000036.1"/>
</dbReference>
<dbReference type="InterPro" id="IPR020845">
    <property type="entry name" value="AMP-binding_CS"/>
</dbReference>
<dbReference type="Pfam" id="PF13193">
    <property type="entry name" value="AMP-binding_C"/>
    <property type="match status" value="1"/>
</dbReference>
<dbReference type="InterPro" id="IPR045851">
    <property type="entry name" value="AMP-bd_C_sf"/>
</dbReference>
<evidence type="ECO:0000259" key="2">
    <source>
        <dbReference type="Pfam" id="PF13193"/>
    </source>
</evidence>
<keyword evidence="3" id="KW-0436">Ligase</keyword>
<dbReference type="Gene3D" id="3.40.50.12780">
    <property type="entry name" value="N-terminal domain of ligase-like"/>
    <property type="match status" value="1"/>
</dbReference>
<comment type="caution">
    <text evidence="3">The sequence shown here is derived from an EMBL/GenBank/DDBJ whole genome shotgun (WGS) entry which is preliminary data.</text>
</comment>
<dbReference type="InterPro" id="IPR025110">
    <property type="entry name" value="AMP-bd_C"/>
</dbReference>
<dbReference type="SUPFAM" id="SSF56801">
    <property type="entry name" value="Acetyl-CoA synthetase-like"/>
    <property type="match status" value="1"/>
</dbReference>
<evidence type="ECO:0000313" key="4">
    <source>
        <dbReference type="Proteomes" id="UP001155241"/>
    </source>
</evidence>
<feature type="domain" description="AMP-dependent synthetase/ligase" evidence="1">
    <location>
        <begin position="23"/>
        <end position="375"/>
    </location>
</feature>
<organism evidence="3 4">
    <name type="scientific">Aeoliella straminimaris</name>
    <dbReference type="NCBI Taxonomy" id="2954799"/>
    <lineage>
        <taxon>Bacteria</taxon>
        <taxon>Pseudomonadati</taxon>
        <taxon>Planctomycetota</taxon>
        <taxon>Planctomycetia</taxon>
        <taxon>Pirellulales</taxon>
        <taxon>Lacipirellulaceae</taxon>
        <taxon>Aeoliella</taxon>
    </lineage>
</organism>